<proteinExistence type="predicted"/>
<sequence>MDALSSIDKQYPELIKEKRIIKQRFVMEIILTELKVSILRK</sequence>
<protein>
    <submittedName>
        <fullName evidence="1">Uncharacterized protein</fullName>
    </submittedName>
</protein>
<dbReference type="AlphaFoldDB" id="A0A0K2TCR6"/>
<dbReference type="EMBL" id="HACA01006447">
    <property type="protein sequence ID" value="CDW23808.1"/>
    <property type="molecule type" value="Transcribed_RNA"/>
</dbReference>
<name>A0A0K2TCR6_LEPSM</name>
<evidence type="ECO:0000313" key="1">
    <source>
        <dbReference type="EMBL" id="CDW23808.1"/>
    </source>
</evidence>
<reference evidence="1" key="1">
    <citation type="submission" date="2014-05" db="EMBL/GenBank/DDBJ databases">
        <authorList>
            <person name="Chronopoulou M."/>
        </authorList>
    </citation>
    <scope>NUCLEOTIDE SEQUENCE</scope>
    <source>
        <tissue evidence="1">Whole organism</tissue>
    </source>
</reference>
<accession>A0A0K2TCR6</accession>
<organism evidence="1">
    <name type="scientific">Lepeophtheirus salmonis</name>
    <name type="common">Salmon louse</name>
    <name type="synonym">Caligus salmonis</name>
    <dbReference type="NCBI Taxonomy" id="72036"/>
    <lineage>
        <taxon>Eukaryota</taxon>
        <taxon>Metazoa</taxon>
        <taxon>Ecdysozoa</taxon>
        <taxon>Arthropoda</taxon>
        <taxon>Crustacea</taxon>
        <taxon>Multicrustacea</taxon>
        <taxon>Hexanauplia</taxon>
        <taxon>Copepoda</taxon>
        <taxon>Siphonostomatoida</taxon>
        <taxon>Caligidae</taxon>
        <taxon>Lepeophtheirus</taxon>
    </lineage>
</organism>